<dbReference type="Pfam" id="PF00069">
    <property type="entry name" value="Pkinase"/>
    <property type="match status" value="1"/>
</dbReference>
<dbReference type="PANTHER" id="PTHR27006">
    <property type="entry name" value="PROMASTIGOTE SURFACE ANTIGEN PROTEIN PSA"/>
    <property type="match status" value="1"/>
</dbReference>
<dbReference type="EC" id="2.7.11.1" evidence="1"/>
<dbReference type="Gene3D" id="3.30.200.20">
    <property type="entry name" value="Phosphorylase Kinase, domain 1"/>
    <property type="match status" value="1"/>
</dbReference>
<dbReference type="InterPro" id="IPR036537">
    <property type="entry name" value="Adaptor_Cbl_N_dom_sf"/>
</dbReference>
<dbReference type="OrthoDB" id="688481at2759"/>
<evidence type="ECO:0000256" key="3">
    <source>
        <dbReference type="ARBA" id="ARBA00022679"/>
    </source>
</evidence>
<dbReference type="PROSITE" id="PS50011">
    <property type="entry name" value="PROTEIN_KINASE_DOM"/>
    <property type="match status" value="1"/>
</dbReference>
<dbReference type="Pfam" id="PF25055">
    <property type="entry name" value="DUF7792"/>
    <property type="match status" value="1"/>
</dbReference>
<evidence type="ECO:0000256" key="4">
    <source>
        <dbReference type="ARBA" id="ARBA00022741"/>
    </source>
</evidence>
<keyword evidence="4" id="KW-0547">Nucleotide-binding</keyword>
<evidence type="ECO:0000256" key="6">
    <source>
        <dbReference type="ARBA" id="ARBA00022840"/>
    </source>
</evidence>
<evidence type="ECO:0000256" key="7">
    <source>
        <dbReference type="ARBA" id="ARBA00047899"/>
    </source>
</evidence>
<keyword evidence="5" id="KW-0418">Kinase</keyword>
<keyword evidence="6" id="KW-0067">ATP-binding</keyword>
<dbReference type="AlphaFoldDB" id="A0A2T7CR05"/>
<comment type="catalytic activity">
    <reaction evidence="7">
        <text>L-threonyl-[protein] + ATP = O-phospho-L-threonyl-[protein] + ADP + H(+)</text>
        <dbReference type="Rhea" id="RHEA:46608"/>
        <dbReference type="Rhea" id="RHEA-COMP:11060"/>
        <dbReference type="Rhea" id="RHEA-COMP:11605"/>
        <dbReference type="ChEBI" id="CHEBI:15378"/>
        <dbReference type="ChEBI" id="CHEBI:30013"/>
        <dbReference type="ChEBI" id="CHEBI:30616"/>
        <dbReference type="ChEBI" id="CHEBI:61977"/>
        <dbReference type="ChEBI" id="CHEBI:456216"/>
        <dbReference type="EC" id="2.7.11.1"/>
    </reaction>
</comment>
<dbReference type="SUPFAM" id="SSF56112">
    <property type="entry name" value="Protein kinase-like (PK-like)"/>
    <property type="match status" value="1"/>
</dbReference>
<dbReference type="SMART" id="SM00220">
    <property type="entry name" value="S_TKc"/>
    <property type="match status" value="1"/>
</dbReference>
<gene>
    <name evidence="10" type="ORF">GQ55_8G250300</name>
</gene>
<feature type="domain" description="Protein kinase" evidence="9">
    <location>
        <begin position="234"/>
        <end position="525"/>
    </location>
</feature>
<dbReference type="Gene3D" id="1.20.930.20">
    <property type="entry name" value="Adaptor protein Cbl, N-terminal domain"/>
    <property type="match status" value="1"/>
</dbReference>
<dbReference type="GO" id="GO:0005524">
    <property type="term" value="F:ATP binding"/>
    <property type="evidence" value="ECO:0007669"/>
    <property type="project" value="UniProtKB-KW"/>
</dbReference>
<name>A0A2T7CR05_9POAL</name>
<evidence type="ECO:0000256" key="2">
    <source>
        <dbReference type="ARBA" id="ARBA00022527"/>
    </source>
</evidence>
<organism evidence="10 11">
    <name type="scientific">Panicum hallii var. hallii</name>
    <dbReference type="NCBI Taxonomy" id="1504633"/>
    <lineage>
        <taxon>Eukaryota</taxon>
        <taxon>Viridiplantae</taxon>
        <taxon>Streptophyta</taxon>
        <taxon>Embryophyta</taxon>
        <taxon>Tracheophyta</taxon>
        <taxon>Spermatophyta</taxon>
        <taxon>Magnoliopsida</taxon>
        <taxon>Liliopsida</taxon>
        <taxon>Poales</taxon>
        <taxon>Poaceae</taxon>
        <taxon>PACMAD clade</taxon>
        <taxon>Panicoideae</taxon>
        <taxon>Panicodae</taxon>
        <taxon>Paniceae</taxon>
        <taxon>Panicinae</taxon>
        <taxon>Panicum</taxon>
        <taxon>Panicum sect. Panicum</taxon>
    </lineage>
</organism>
<evidence type="ECO:0000256" key="5">
    <source>
        <dbReference type="ARBA" id="ARBA00022777"/>
    </source>
</evidence>
<dbReference type="GO" id="GO:0007166">
    <property type="term" value="P:cell surface receptor signaling pathway"/>
    <property type="evidence" value="ECO:0007669"/>
    <property type="project" value="InterPro"/>
</dbReference>
<dbReference type="GO" id="GO:0004674">
    <property type="term" value="F:protein serine/threonine kinase activity"/>
    <property type="evidence" value="ECO:0007669"/>
    <property type="project" value="UniProtKB-KW"/>
</dbReference>
<evidence type="ECO:0000313" key="10">
    <source>
        <dbReference type="EMBL" id="PUZ45756.1"/>
    </source>
</evidence>
<sequence>MADLVGSMESIAKLGLAIKEAADTARLNEEECREISRRVLRFNAILSQLQRAGMSSSDPATGGALQDLEESLGRALELVTACRKRGGVRRLVTAASMSSRLRRVKDDILNKVMLASFAINAHASIVFLSFQAGAGAPPQHRQPEDCEEINALGGSNAPLSPLVAQQVFVTTTSTKYSFFLELPYNSSRGLDKLAPSCFLTCSTTAHKNSIPSASFTMQTRQLKKFSLSELKAAIKDGNTLGRGGFSNVYKGILNDGTVVTIKRAYHFTYDSSYDQHRIVSKLQHKNIVKVLGYGCEVNSSSMMRLWNHKTDQDKETEYFFVEEYMPNGSLDKVIHESQLNWSSMFRIIQGIAQGVHYLHEQGVIHLDLKPPNILLDSNMNAKITDFDISVTVDDNEVNLNFIAGTLGYVDPEYLAGFTVTTKNDVYAFGITLLETVRSICRCKSTAAYPLDQWAWKAWEAGRIDEEFDLSLFDGSELTEIKRCVMVGLLCAQDRRAYRPSMADVLEMLNGDRELPNPLKPAYIFIRRREIVGRSI</sequence>
<dbReference type="InterPro" id="IPR011009">
    <property type="entry name" value="Kinase-like_dom_sf"/>
</dbReference>
<protein>
    <recommendedName>
        <fullName evidence="1">non-specific serine/threonine protein kinase</fullName>
        <ecNumber evidence="1">2.7.11.1</ecNumber>
    </recommendedName>
</protein>
<evidence type="ECO:0000259" key="9">
    <source>
        <dbReference type="PROSITE" id="PS50011"/>
    </source>
</evidence>
<dbReference type="Gene3D" id="1.10.510.10">
    <property type="entry name" value="Transferase(Phosphotransferase) domain 1"/>
    <property type="match status" value="1"/>
</dbReference>
<dbReference type="STRING" id="1504633.A0A2T7CR05"/>
<keyword evidence="3" id="KW-0808">Transferase</keyword>
<dbReference type="CDD" id="cd21037">
    <property type="entry name" value="MLKL_NTD"/>
    <property type="match status" value="1"/>
</dbReference>
<evidence type="ECO:0000256" key="1">
    <source>
        <dbReference type="ARBA" id="ARBA00012513"/>
    </source>
</evidence>
<reference evidence="10 11" key="1">
    <citation type="submission" date="2018-04" db="EMBL/GenBank/DDBJ databases">
        <title>WGS assembly of Panicum hallii var. hallii HAL2.</title>
        <authorList>
            <person name="Lovell J."/>
            <person name="Jenkins J."/>
            <person name="Lowry D."/>
            <person name="Mamidi S."/>
            <person name="Sreedasyam A."/>
            <person name="Weng X."/>
            <person name="Barry K."/>
            <person name="Bonette J."/>
            <person name="Campitelli B."/>
            <person name="Daum C."/>
            <person name="Gordon S."/>
            <person name="Gould B."/>
            <person name="Lipzen A."/>
            <person name="MacQueen A."/>
            <person name="Palacio-Mejia J."/>
            <person name="Plott C."/>
            <person name="Shakirov E."/>
            <person name="Shu S."/>
            <person name="Yoshinaga Y."/>
            <person name="Zane M."/>
            <person name="Rokhsar D."/>
            <person name="Grimwood J."/>
            <person name="Schmutz J."/>
            <person name="Juenger T."/>
        </authorList>
    </citation>
    <scope>NUCLEOTIDE SEQUENCE [LARGE SCALE GENOMIC DNA]</scope>
    <source>
        <strain evidence="11">cv. HAL2</strain>
    </source>
</reference>
<dbReference type="Gramene" id="PUZ45756">
    <property type="protein sequence ID" value="PUZ45756"/>
    <property type="gene ID" value="GQ55_8G250300"/>
</dbReference>
<dbReference type="FunFam" id="1.10.510.10:FF:001023">
    <property type="entry name" value="Os07g0541700 protein"/>
    <property type="match status" value="1"/>
</dbReference>
<dbReference type="PANTHER" id="PTHR27006:SF601">
    <property type="entry name" value="PROTEIN KINASE DOMAIN-CONTAINING PROTEIN"/>
    <property type="match status" value="1"/>
</dbReference>
<keyword evidence="11" id="KW-1185">Reference proteome</keyword>
<evidence type="ECO:0000313" key="11">
    <source>
        <dbReference type="Proteomes" id="UP000244336"/>
    </source>
</evidence>
<comment type="catalytic activity">
    <reaction evidence="8">
        <text>L-seryl-[protein] + ATP = O-phospho-L-seryl-[protein] + ADP + H(+)</text>
        <dbReference type="Rhea" id="RHEA:17989"/>
        <dbReference type="Rhea" id="RHEA-COMP:9863"/>
        <dbReference type="Rhea" id="RHEA-COMP:11604"/>
        <dbReference type="ChEBI" id="CHEBI:15378"/>
        <dbReference type="ChEBI" id="CHEBI:29999"/>
        <dbReference type="ChEBI" id="CHEBI:30616"/>
        <dbReference type="ChEBI" id="CHEBI:83421"/>
        <dbReference type="ChEBI" id="CHEBI:456216"/>
        <dbReference type="EC" id="2.7.11.1"/>
    </reaction>
</comment>
<dbReference type="Proteomes" id="UP000244336">
    <property type="component" value="Chromosome 8"/>
</dbReference>
<dbReference type="EMBL" id="CM009756">
    <property type="protein sequence ID" value="PUZ45756.1"/>
    <property type="molecule type" value="Genomic_DNA"/>
</dbReference>
<proteinExistence type="predicted"/>
<dbReference type="InterPro" id="IPR056694">
    <property type="entry name" value="DUF7792"/>
</dbReference>
<accession>A0A2T7CR05</accession>
<evidence type="ECO:0000256" key="8">
    <source>
        <dbReference type="ARBA" id="ARBA00048679"/>
    </source>
</evidence>
<keyword evidence="2" id="KW-0723">Serine/threonine-protein kinase</keyword>
<dbReference type="InterPro" id="IPR000719">
    <property type="entry name" value="Prot_kinase_dom"/>
</dbReference>
<dbReference type="PROSITE" id="PS00108">
    <property type="entry name" value="PROTEIN_KINASE_ST"/>
    <property type="match status" value="1"/>
</dbReference>
<dbReference type="InterPro" id="IPR008271">
    <property type="entry name" value="Ser/Thr_kinase_AS"/>
</dbReference>
<dbReference type="InterPro" id="IPR059179">
    <property type="entry name" value="MLKL-like_MCAfunc"/>
</dbReference>